<comment type="caution">
    <text evidence="2">The sequence shown here is derived from an EMBL/GenBank/DDBJ whole genome shotgun (WGS) entry which is preliminary data.</text>
</comment>
<keyword evidence="2" id="KW-0540">Nuclease</keyword>
<accession>A0ABW5BE75</accession>
<keyword evidence="2" id="KW-0378">Hydrolase</keyword>
<evidence type="ECO:0000313" key="2">
    <source>
        <dbReference type="EMBL" id="MFD2203481.1"/>
    </source>
</evidence>
<sequence length="269" mass="30645">MKKWFLRVLMVFPVWWSTCFSIMAQQNELVLLSYNIYHGEDQYQPGKSNIREIAELINGIKPDLVALQEVDSMTNRTKDFYEGEKKDLVLELENLTGMKGFFAKALDFSGGGYGEAILSRFPARFENIQLPTPKGGEGRSVALAHITLQNGRKVSFAGTHLCHEYEENRVAQVESIKDLTKGIENPVILTGDFNFEPDEMGYSILAKEFKDAALEFSNPQMTYSSKSPDIRIDYFWLDNKTNWGIISVEALDVEFSDHKPLLIKVRIID</sequence>
<keyword evidence="2" id="KW-0255">Endonuclease</keyword>
<reference evidence="3" key="1">
    <citation type="journal article" date="2019" name="Int. J. Syst. Evol. Microbiol.">
        <title>The Global Catalogue of Microorganisms (GCM) 10K type strain sequencing project: providing services to taxonomists for standard genome sequencing and annotation.</title>
        <authorList>
            <consortium name="The Broad Institute Genomics Platform"/>
            <consortium name="The Broad Institute Genome Sequencing Center for Infectious Disease"/>
            <person name="Wu L."/>
            <person name="Ma J."/>
        </authorList>
    </citation>
    <scope>NUCLEOTIDE SEQUENCE [LARGE SCALE GENOMIC DNA]</scope>
    <source>
        <strain evidence="3">KCTC 19812</strain>
    </source>
</reference>
<dbReference type="Pfam" id="PF03372">
    <property type="entry name" value="Exo_endo_phos"/>
    <property type="match status" value="1"/>
</dbReference>
<dbReference type="PANTHER" id="PTHR14859">
    <property type="entry name" value="CALCOFLUOR WHITE HYPERSENSITIVE PROTEIN PRECURSOR"/>
    <property type="match status" value="1"/>
</dbReference>
<evidence type="ECO:0000313" key="3">
    <source>
        <dbReference type="Proteomes" id="UP001597414"/>
    </source>
</evidence>
<dbReference type="Gene3D" id="3.60.10.10">
    <property type="entry name" value="Endonuclease/exonuclease/phosphatase"/>
    <property type="match status" value="1"/>
</dbReference>
<proteinExistence type="predicted"/>
<name>A0ABW5BE75_9BACT</name>
<dbReference type="Proteomes" id="UP001597414">
    <property type="component" value="Unassembled WGS sequence"/>
</dbReference>
<keyword evidence="3" id="KW-1185">Reference proteome</keyword>
<evidence type="ECO:0000259" key="1">
    <source>
        <dbReference type="Pfam" id="PF03372"/>
    </source>
</evidence>
<protein>
    <submittedName>
        <fullName evidence="2">Endonuclease/exonuclease/phosphatase family protein</fullName>
    </submittedName>
</protein>
<dbReference type="GO" id="GO:0004519">
    <property type="term" value="F:endonuclease activity"/>
    <property type="evidence" value="ECO:0007669"/>
    <property type="project" value="UniProtKB-KW"/>
</dbReference>
<dbReference type="EMBL" id="JBHUIV010000025">
    <property type="protein sequence ID" value="MFD2203481.1"/>
    <property type="molecule type" value="Genomic_DNA"/>
</dbReference>
<organism evidence="2 3">
    <name type="scientific">Shivajiella indica</name>
    <dbReference type="NCBI Taxonomy" id="872115"/>
    <lineage>
        <taxon>Bacteria</taxon>
        <taxon>Pseudomonadati</taxon>
        <taxon>Bacteroidota</taxon>
        <taxon>Cytophagia</taxon>
        <taxon>Cytophagales</taxon>
        <taxon>Cyclobacteriaceae</taxon>
        <taxon>Shivajiella</taxon>
    </lineage>
</organism>
<dbReference type="InterPro" id="IPR051916">
    <property type="entry name" value="GPI-anchor_lipid_remodeler"/>
</dbReference>
<dbReference type="RefSeq" id="WP_380805967.1">
    <property type="nucleotide sequence ID" value="NZ_JBHUIV010000025.1"/>
</dbReference>
<dbReference type="InterPro" id="IPR036691">
    <property type="entry name" value="Endo/exonu/phosph_ase_sf"/>
</dbReference>
<dbReference type="InterPro" id="IPR005135">
    <property type="entry name" value="Endo/exonuclease/phosphatase"/>
</dbReference>
<feature type="domain" description="Endonuclease/exonuclease/phosphatase" evidence="1">
    <location>
        <begin position="32"/>
        <end position="258"/>
    </location>
</feature>
<gene>
    <name evidence="2" type="ORF">ACFSKV_18010</name>
</gene>
<dbReference type="PANTHER" id="PTHR14859:SF15">
    <property type="entry name" value="ENDONUCLEASE_EXONUCLEASE_PHOSPHATASE DOMAIN-CONTAINING PROTEIN"/>
    <property type="match status" value="1"/>
</dbReference>
<dbReference type="SUPFAM" id="SSF56219">
    <property type="entry name" value="DNase I-like"/>
    <property type="match status" value="1"/>
</dbReference>